<sequence length="175" mass="19419">MPSRSLLQRLFAYRRWADNELLACLEGLDAQAHGATRDASLHLVHHNHLVDRVFAAHLDGEPHGLASVSATGTLALHELRDRNDTCLAWYERYIDAVSPEALAETLSFVFTDGDTGCMSREEMLLHVLTHSSYHRGEAGRLLAAAGAELPWDTFAVFLHRSEPARRNLRAGAPAR</sequence>
<dbReference type="PANTHER" id="PTHR37302">
    <property type="entry name" value="SLR1116 PROTEIN"/>
    <property type="match status" value="1"/>
</dbReference>
<dbReference type="Proteomes" id="UP000016223">
    <property type="component" value="Chromosome 1"/>
</dbReference>
<feature type="binding site" evidence="3">
    <location>
        <position position="130"/>
    </location>
    <ligand>
        <name>a divalent metal cation</name>
        <dbReference type="ChEBI" id="CHEBI:60240"/>
    </ligand>
</feature>
<dbReference type="KEGG" id="vpd:VAPA_1c23020"/>
<evidence type="ECO:0000313" key="5">
    <source>
        <dbReference type="Proteomes" id="UP000016223"/>
    </source>
</evidence>
<comment type="similarity">
    <text evidence="1">Belongs to the DinB family.</text>
</comment>
<dbReference type="Pfam" id="PF05163">
    <property type="entry name" value="DinB"/>
    <property type="match status" value="1"/>
</dbReference>
<name>T1XB54_VARPD</name>
<evidence type="ECO:0000256" key="2">
    <source>
        <dbReference type="ARBA" id="ARBA00022723"/>
    </source>
</evidence>
<reference evidence="4 5" key="1">
    <citation type="submission" date="2012-10" db="EMBL/GenBank/DDBJ databases">
        <title>Genome sequence of Variovorax paradoxus B4.</title>
        <authorList>
            <person name="Schuldes J."/>
            <person name="Brandt U."/>
            <person name="Hiessl S."/>
            <person name="Wuebbeler J.H."/>
            <person name="Thuermer A."/>
            <person name="Steinbuechel A."/>
            <person name="Daniel R."/>
        </authorList>
    </citation>
    <scope>NUCLEOTIDE SEQUENCE [LARGE SCALE GENOMIC DNA]</scope>
    <source>
        <strain evidence="4 5">B4</strain>
    </source>
</reference>
<gene>
    <name evidence="4" type="ORF">VAPA_1c23020</name>
</gene>
<feature type="binding site" evidence="3">
    <location>
        <position position="46"/>
    </location>
    <ligand>
        <name>a divalent metal cation</name>
        <dbReference type="ChEBI" id="CHEBI:60240"/>
    </ligand>
</feature>
<evidence type="ECO:0000313" key="4">
    <source>
        <dbReference type="EMBL" id="AGU49405.1"/>
    </source>
</evidence>
<dbReference type="Gene3D" id="1.20.120.450">
    <property type="entry name" value="dinb family like domain"/>
    <property type="match status" value="1"/>
</dbReference>
<dbReference type="RefSeq" id="WP_021006915.1">
    <property type="nucleotide sequence ID" value="NC_022247.1"/>
</dbReference>
<dbReference type="InterPro" id="IPR034660">
    <property type="entry name" value="DinB/YfiT-like"/>
</dbReference>
<organism evidence="4 5">
    <name type="scientific">Variovorax paradoxus B4</name>
    <dbReference type="NCBI Taxonomy" id="1246301"/>
    <lineage>
        <taxon>Bacteria</taxon>
        <taxon>Pseudomonadati</taxon>
        <taxon>Pseudomonadota</taxon>
        <taxon>Betaproteobacteria</taxon>
        <taxon>Burkholderiales</taxon>
        <taxon>Comamonadaceae</taxon>
        <taxon>Variovorax</taxon>
    </lineage>
</organism>
<dbReference type="PANTHER" id="PTHR37302:SF1">
    <property type="entry name" value="PROTEIN DINB"/>
    <property type="match status" value="1"/>
</dbReference>
<dbReference type="GO" id="GO:0046872">
    <property type="term" value="F:metal ion binding"/>
    <property type="evidence" value="ECO:0007669"/>
    <property type="project" value="UniProtKB-KW"/>
</dbReference>
<keyword evidence="2 3" id="KW-0479">Metal-binding</keyword>
<dbReference type="AlphaFoldDB" id="T1XB54"/>
<dbReference type="InterPro" id="IPR007837">
    <property type="entry name" value="DinB"/>
</dbReference>
<accession>T1XB54</accession>
<protein>
    <submittedName>
        <fullName evidence="4">DinB family protein</fullName>
    </submittedName>
</protein>
<dbReference type="EMBL" id="CP003911">
    <property type="protein sequence ID" value="AGU49405.1"/>
    <property type="molecule type" value="Genomic_DNA"/>
</dbReference>
<proteinExistence type="inferred from homology"/>
<dbReference type="HOGENOM" id="CLU_101283_2_0_4"/>
<dbReference type="SUPFAM" id="SSF109854">
    <property type="entry name" value="DinB/YfiT-like putative metalloenzymes"/>
    <property type="match status" value="1"/>
</dbReference>
<dbReference type="PATRIC" id="fig|1246301.3.peg.2332"/>
<feature type="binding site" evidence="3">
    <location>
        <position position="134"/>
    </location>
    <ligand>
        <name>a divalent metal cation</name>
        <dbReference type="ChEBI" id="CHEBI:60240"/>
    </ligand>
</feature>
<dbReference type="OrthoDB" id="9807509at2"/>
<evidence type="ECO:0000256" key="1">
    <source>
        <dbReference type="ARBA" id="ARBA00008635"/>
    </source>
</evidence>
<evidence type="ECO:0000256" key="3">
    <source>
        <dbReference type="PIRSR" id="PIRSR607837-1"/>
    </source>
</evidence>